<dbReference type="GO" id="GO:0003676">
    <property type="term" value="F:nucleic acid binding"/>
    <property type="evidence" value="ECO:0007669"/>
    <property type="project" value="InterPro"/>
</dbReference>
<feature type="domain" description="Methyltransferase small" evidence="1">
    <location>
        <begin position="55"/>
        <end position="160"/>
    </location>
</feature>
<dbReference type="CDD" id="cd02440">
    <property type="entry name" value="AdoMet_MTases"/>
    <property type="match status" value="1"/>
</dbReference>
<dbReference type="PROSITE" id="PS00092">
    <property type="entry name" value="N6_MTASE"/>
    <property type="match status" value="1"/>
</dbReference>
<evidence type="ECO:0000313" key="2">
    <source>
        <dbReference type="EMBL" id="EEX26587.1"/>
    </source>
</evidence>
<dbReference type="EMBL" id="GG704699">
    <property type="protein sequence ID" value="EEX26587.1"/>
    <property type="molecule type" value="Genomic_DNA"/>
</dbReference>
<accession>D0DQX0</accession>
<dbReference type="Proteomes" id="UP000004920">
    <property type="component" value="Unassembled WGS sequence"/>
</dbReference>
<organism evidence="2">
    <name type="scientific">Limosilactobacillus fermentum 28-3-CHN</name>
    <dbReference type="NCBI Taxonomy" id="575599"/>
    <lineage>
        <taxon>Bacteria</taxon>
        <taxon>Bacillati</taxon>
        <taxon>Bacillota</taxon>
        <taxon>Bacilli</taxon>
        <taxon>Lactobacillales</taxon>
        <taxon>Lactobacillaceae</taxon>
        <taxon>Limosilactobacillus</taxon>
    </lineage>
</organism>
<dbReference type="PANTHER" id="PTHR47739">
    <property type="entry name" value="TRNA1(VAL) (ADENINE(37)-N6)-METHYLTRANSFERASE"/>
    <property type="match status" value="1"/>
</dbReference>
<dbReference type="InterPro" id="IPR029063">
    <property type="entry name" value="SAM-dependent_MTases_sf"/>
</dbReference>
<dbReference type="HOGENOM" id="CLU_061983_3_0_9"/>
<protein>
    <submittedName>
        <fullName evidence="2">Tat pathway signal sequence domain protein</fullName>
    </submittedName>
</protein>
<dbReference type="AlphaFoldDB" id="D0DQX0"/>
<dbReference type="GO" id="GO:0032259">
    <property type="term" value="P:methylation"/>
    <property type="evidence" value="ECO:0007669"/>
    <property type="project" value="InterPro"/>
</dbReference>
<sequence length="267" mass="29731">MKKNSSTCKLDSREVWSMEQEVTLKAGERIDQLSSQGVQIIQSSEVFAFSLDAVLLAAFVRPSQKRRALLVDLCAGNGAVGLFLNRRFAGQVVEVELQQRLADMADRSIQLNDLADRYQVINADVKDVYQYVAKDQADVVVCNPPYFKDQPASQKNPNPYLAIARHELTIDLATVCDRMSGLLKMNGHGYLVHRPDRLTEILATLADHRLEPKRIQFVYPKPGMDANMVLIEVIKDGKTGGSKIMPGFLVADASGEYTPAMKKALYE</sequence>
<dbReference type="InterPro" id="IPR002052">
    <property type="entry name" value="DNA_methylase_N6_adenine_CS"/>
</dbReference>
<dbReference type="GO" id="GO:0008757">
    <property type="term" value="F:S-adenosylmethionine-dependent methyltransferase activity"/>
    <property type="evidence" value="ECO:0007669"/>
    <property type="project" value="UniProtKB-ARBA"/>
</dbReference>
<name>D0DQX0_LIMFE</name>
<proteinExistence type="predicted"/>
<dbReference type="SUPFAM" id="SSF53335">
    <property type="entry name" value="S-adenosyl-L-methionine-dependent methyltransferases"/>
    <property type="match status" value="1"/>
</dbReference>
<dbReference type="InterPro" id="IPR050210">
    <property type="entry name" value="tRNA_Adenine-N(6)_MTase"/>
</dbReference>
<dbReference type="Gene3D" id="3.40.50.150">
    <property type="entry name" value="Vaccinia Virus protein VP39"/>
    <property type="match status" value="1"/>
</dbReference>
<reference evidence="2" key="1">
    <citation type="submission" date="2009-08" db="EMBL/GenBank/DDBJ databases">
        <title>The Genome Sequence of Lactobacillus fermentum 28-3-CHN.</title>
        <authorList>
            <consortium name="The Broad Institute Genome Sequencing Platform"/>
            <person name="Ward D."/>
            <person name="Feldgarden M."/>
            <person name="Earl A."/>
            <person name="Young S.K."/>
            <person name="Zeng Q."/>
            <person name="Koehrsen M."/>
            <person name="Alvarado L."/>
            <person name="Berlin A."/>
            <person name="Bochicchio J."/>
            <person name="Borenstein D."/>
            <person name="Chapman S.B."/>
            <person name="Chen Z."/>
            <person name="Engels R."/>
            <person name="Freedman E."/>
            <person name="Gellesch M."/>
            <person name="Goldberg J."/>
            <person name="Griggs A."/>
            <person name="Gujja S."/>
            <person name="Heilman E."/>
            <person name="Heiman D."/>
            <person name="Hepburn T."/>
            <person name="Howarth C."/>
            <person name="Jen D."/>
            <person name="Larson L."/>
            <person name="Lewis B."/>
            <person name="Mehta T."/>
            <person name="Park D."/>
            <person name="Pearson M."/>
            <person name="Roberts A."/>
            <person name="Saif S."/>
            <person name="Shea T."/>
            <person name="Shenoy N."/>
            <person name="Sisk P."/>
            <person name="Stolte C."/>
            <person name="Sykes S."/>
            <person name="Thomson T."/>
            <person name="Walk T."/>
            <person name="White J."/>
            <person name="Yandava C."/>
            <person name="Liu Y."/>
            <person name="Xu Q."/>
            <person name="Haas B."/>
            <person name="Nusbaum C."/>
            <person name="Birren B."/>
        </authorList>
    </citation>
    <scope>NUCLEOTIDE SEQUENCE</scope>
    <source>
        <strain evidence="2">28-3-CHN</strain>
    </source>
</reference>
<dbReference type="InterPro" id="IPR007848">
    <property type="entry name" value="Small_mtfrase_dom"/>
</dbReference>
<evidence type="ECO:0000259" key="1">
    <source>
        <dbReference type="Pfam" id="PF05175"/>
    </source>
</evidence>
<gene>
    <name evidence="2" type="ORF">HMPREF0513_00325</name>
</gene>
<dbReference type="Pfam" id="PF05175">
    <property type="entry name" value="MTS"/>
    <property type="match status" value="1"/>
</dbReference>
<dbReference type="PANTHER" id="PTHR47739:SF1">
    <property type="entry name" value="TRNA1(VAL) (ADENINE(37)-N6)-METHYLTRANSFERASE"/>
    <property type="match status" value="1"/>
</dbReference>
<dbReference type="GO" id="GO:0008170">
    <property type="term" value="F:N-methyltransferase activity"/>
    <property type="evidence" value="ECO:0007669"/>
    <property type="project" value="UniProtKB-ARBA"/>
</dbReference>